<dbReference type="InterPro" id="IPR036111">
    <property type="entry name" value="Mal/L-sulfo/L-lacto_DH-like_sf"/>
</dbReference>
<dbReference type="InterPro" id="IPR043143">
    <property type="entry name" value="Mal/L-sulf/L-lact_DH-like_NADP"/>
</dbReference>
<dbReference type="PANTHER" id="PTHR11091">
    <property type="entry name" value="OXIDOREDUCTASE-RELATED"/>
    <property type="match status" value="1"/>
</dbReference>
<accession>A0A2T4Z5W1</accession>
<comment type="similarity">
    <text evidence="1">Belongs to the LDH2/MDH2 oxidoreductase family.</text>
</comment>
<evidence type="ECO:0000256" key="2">
    <source>
        <dbReference type="ARBA" id="ARBA00023002"/>
    </source>
</evidence>
<name>A0A2T4Z5W1_9HYPH</name>
<sequence>MTTLSADDRLSPDAITAAAVAALRAHGASAEQAIPLAAAIAAAERDGIRSHGLMYLPIYCEHLTCGKVIGTAVPTVTRAKAASVTVDAGNGFAHAAIAAGLPVLLDAAREVGLAGMAVRRSYNCGILGHHVEAIAAAGFVGLGFTNAPASIAPAGGRKPVVGTNPWALAVPDGAGGALFVIDQSASVVAKSEVVKRAKAGEPIPEGWAFDAQGLPTTDAAEALKGTMAPSGGYKGVGAAVLTEVFAACLAGATLGKDASPFSGPVGGPPATGQFFFAIDPAATSGGVFGDRIVALAEALGAETGGRLPGARKKAARARHDAEGIAVDAALRVTLDRLAKGPAA</sequence>
<dbReference type="EMBL" id="PZZL01000004">
    <property type="protein sequence ID" value="PTM57277.1"/>
    <property type="molecule type" value="Genomic_DNA"/>
</dbReference>
<dbReference type="GO" id="GO:0016491">
    <property type="term" value="F:oxidoreductase activity"/>
    <property type="evidence" value="ECO:0007669"/>
    <property type="project" value="UniProtKB-KW"/>
</dbReference>
<dbReference type="Gene3D" id="3.30.1370.60">
    <property type="entry name" value="Hypothetical oxidoreductase yiak, domain 2"/>
    <property type="match status" value="1"/>
</dbReference>
<dbReference type="InterPro" id="IPR043144">
    <property type="entry name" value="Mal/L-sulf/L-lact_DH-like_ah"/>
</dbReference>
<organism evidence="3 4">
    <name type="scientific">Phreatobacter oligotrophus</name>
    <dbReference type="NCBI Taxonomy" id="1122261"/>
    <lineage>
        <taxon>Bacteria</taxon>
        <taxon>Pseudomonadati</taxon>
        <taxon>Pseudomonadota</taxon>
        <taxon>Alphaproteobacteria</taxon>
        <taxon>Hyphomicrobiales</taxon>
        <taxon>Phreatobacteraceae</taxon>
        <taxon>Phreatobacter</taxon>
    </lineage>
</organism>
<dbReference type="InterPro" id="IPR003767">
    <property type="entry name" value="Malate/L-lactate_DH-like"/>
</dbReference>
<evidence type="ECO:0000313" key="4">
    <source>
        <dbReference type="Proteomes" id="UP000241808"/>
    </source>
</evidence>
<keyword evidence="2" id="KW-0560">Oxidoreductase</keyword>
<dbReference type="Proteomes" id="UP000241808">
    <property type="component" value="Unassembled WGS sequence"/>
</dbReference>
<evidence type="ECO:0000313" key="3">
    <source>
        <dbReference type="EMBL" id="PTM57277.1"/>
    </source>
</evidence>
<dbReference type="SUPFAM" id="SSF89733">
    <property type="entry name" value="L-sulfolactate dehydrogenase-like"/>
    <property type="match status" value="1"/>
</dbReference>
<dbReference type="Gene3D" id="1.10.1530.10">
    <property type="match status" value="1"/>
</dbReference>
<dbReference type="Pfam" id="PF02615">
    <property type="entry name" value="Ldh_2"/>
    <property type="match status" value="1"/>
</dbReference>
<dbReference type="OrthoDB" id="9811519at2"/>
<proteinExistence type="inferred from homology"/>
<evidence type="ECO:0000256" key="1">
    <source>
        <dbReference type="ARBA" id="ARBA00006056"/>
    </source>
</evidence>
<reference evidence="3 4" key="1">
    <citation type="submission" date="2018-04" db="EMBL/GenBank/DDBJ databases">
        <title>Genomic Encyclopedia of Archaeal and Bacterial Type Strains, Phase II (KMG-II): from individual species to whole genera.</title>
        <authorList>
            <person name="Goeker M."/>
        </authorList>
    </citation>
    <scope>NUCLEOTIDE SEQUENCE [LARGE SCALE GENOMIC DNA]</scope>
    <source>
        <strain evidence="3 4">DSM 25521</strain>
    </source>
</reference>
<dbReference type="RefSeq" id="WP_108177165.1">
    <property type="nucleotide sequence ID" value="NZ_PZZL01000004.1"/>
</dbReference>
<dbReference type="AlphaFoldDB" id="A0A2T4Z5W1"/>
<protein>
    <submittedName>
        <fullName evidence="3">(2R)-3-sulfolactate dehydrogenase (NADP+)</fullName>
    </submittedName>
</protein>
<dbReference type="PANTHER" id="PTHR11091:SF0">
    <property type="entry name" value="MALATE DEHYDROGENASE"/>
    <property type="match status" value="1"/>
</dbReference>
<keyword evidence="4" id="KW-1185">Reference proteome</keyword>
<comment type="caution">
    <text evidence="3">The sequence shown here is derived from an EMBL/GenBank/DDBJ whole genome shotgun (WGS) entry which is preliminary data.</text>
</comment>
<gene>
    <name evidence="3" type="ORF">C8P69_104327</name>
</gene>